<name>A0ABS6ZSX5_9GAMM</name>
<proteinExistence type="predicted"/>
<gene>
    <name evidence="7" type="ORF">KPL81_17430</name>
</gene>
<accession>A0ABS6ZSX5</accession>
<evidence type="ECO:0000313" key="8">
    <source>
        <dbReference type="Proteomes" id="UP000769617"/>
    </source>
</evidence>
<keyword evidence="8" id="KW-1185">Reference proteome</keyword>
<feature type="transmembrane region" description="Helical" evidence="6">
    <location>
        <begin position="83"/>
        <end position="100"/>
    </location>
</feature>
<dbReference type="Pfam" id="PF03899">
    <property type="entry name" value="ATP-synt_I"/>
    <property type="match status" value="1"/>
</dbReference>
<evidence type="ECO:0000256" key="4">
    <source>
        <dbReference type="ARBA" id="ARBA00022989"/>
    </source>
</evidence>
<comment type="caution">
    <text evidence="7">The sequence shown here is derived from an EMBL/GenBank/DDBJ whole genome shotgun (WGS) entry which is preliminary data.</text>
</comment>
<comment type="subcellular location">
    <subcellularLocation>
        <location evidence="1">Cell membrane</location>
        <topology evidence="1">Multi-pass membrane protein</topology>
    </subcellularLocation>
</comment>
<evidence type="ECO:0000256" key="5">
    <source>
        <dbReference type="ARBA" id="ARBA00023136"/>
    </source>
</evidence>
<keyword evidence="5 6" id="KW-0472">Membrane</keyword>
<evidence type="ECO:0000313" key="7">
    <source>
        <dbReference type="EMBL" id="MBW6392940.1"/>
    </source>
</evidence>
<feature type="transmembrane region" description="Helical" evidence="6">
    <location>
        <begin position="106"/>
        <end position="125"/>
    </location>
</feature>
<dbReference type="Proteomes" id="UP000769617">
    <property type="component" value="Unassembled WGS sequence"/>
</dbReference>
<reference evidence="7 8" key="1">
    <citation type="submission" date="2021-07" db="EMBL/GenBank/DDBJ databases">
        <authorList>
            <person name="So Y."/>
        </authorList>
    </citation>
    <scope>NUCLEOTIDE SEQUENCE [LARGE SCALE GENOMIC DNA]</scope>
    <source>
        <strain evidence="7 8">Y3S6</strain>
    </source>
</reference>
<feature type="transmembrane region" description="Helical" evidence="6">
    <location>
        <begin position="17"/>
        <end position="36"/>
    </location>
</feature>
<keyword evidence="3 6" id="KW-0812">Transmembrane</keyword>
<feature type="transmembrane region" description="Helical" evidence="6">
    <location>
        <begin position="42"/>
        <end position="62"/>
    </location>
</feature>
<organism evidence="7 8">
    <name type="scientific">Billgrantia antri</name>
    <dbReference type="NCBI Taxonomy" id="2846777"/>
    <lineage>
        <taxon>Bacteria</taxon>
        <taxon>Pseudomonadati</taxon>
        <taxon>Pseudomonadota</taxon>
        <taxon>Gammaproteobacteria</taxon>
        <taxon>Oceanospirillales</taxon>
        <taxon>Halomonadaceae</taxon>
        <taxon>Billgrantia</taxon>
    </lineage>
</organism>
<dbReference type="InterPro" id="IPR005598">
    <property type="entry name" value="ATP_synth_I"/>
</dbReference>
<protein>
    <submittedName>
        <fullName evidence="7">ATP synthase subunit I</fullName>
    </submittedName>
</protein>
<dbReference type="RefSeq" id="WP_219793264.1">
    <property type="nucleotide sequence ID" value="NZ_JAHYCA010000007.1"/>
</dbReference>
<keyword evidence="4 6" id="KW-1133">Transmembrane helix</keyword>
<keyword evidence="2" id="KW-1003">Cell membrane</keyword>
<evidence type="ECO:0000256" key="2">
    <source>
        <dbReference type="ARBA" id="ARBA00022475"/>
    </source>
</evidence>
<evidence type="ECO:0000256" key="1">
    <source>
        <dbReference type="ARBA" id="ARBA00004651"/>
    </source>
</evidence>
<evidence type="ECO:0000256" key="6">
    <source>
        <dbReference type="SAM" id="Phobius"/>
    </source>
</evidence>
<dbReference type="EMBL" id="JAHYCA010000007">
    <property type="protein sequence ID" value="MBW6392940.1"/>
    <property type="molecule type" value="Genomic_DNA"/>
</dbReference>
<evidence type="ECO:0000256" key="3">
    <source>
        <dbReference type="ARBA" id="ARBA00022692"/>
    </source>
</evidence>
<sequence>MHRHPSRQRERISTTRLLGWQGAAAMSVSALGALLAGSAGALSALMGGLVGLIPSLYFAWRIGSVRGGRQASRFVSNLYRAEAGKFGLTVALLAAVFAAVPPSNPIFFFVAYVAVLFTHWLAPWFKRERPAPESR</sequence>